<dbReference type="InterPro" id="IPR032092">
    <property type="entry name" value="PilW"/>
</dbReference>
<dbReference type="Proteomes" id="UP000199729">
    <property type="component" value="Chromosome"/>
</dbReference>
<keyword evidence="1" id="KW-0472">Membrane</keyword>
<organism evidence="2 3">
    <name type="scientific">Vitreoscilla filiformis</name>
    <dbReference type="NCBI Taxonomy" id="63"/>
    <lineage>
        <taxon>Bacteria</taxon>
        <taxon>Pseudomonadati</taxon>
        <taxon>Pseudomonadota</taxon>
        <taxon>Betaproteobacteria</taxon>
        <taxon>Neisseriales</taxon>
        <taxon>Neisseriaceae</taxon>
        <taxon>Vitreoscilla</taxon>
    </lineage>
</organism>
<keyword evidence="3" id="KW-1185">Reference proteome</keyword>
<dbReference type="GO" id="GO:0043683">
    <property type="term" value="P:type IV pilus assembly"/>
    <property type="evidence" value="ECO:0007669"/>
    <property type="project" value="InterPro"/>
</dbReference>
<keyword evidence="1" id="KW-0812">Transmembrane</keyword>
<evidence type="ECO:0000313" key="2">
    <source>
        <dbReference type="EMBL" id="ASM78245.1"/>
    </source>
</evidence>
<dbReference type="Pfam" id="PF16074">
    <property type="entry name" value="PilW"/>
    <property type="match status" value="1"/>
</dbReference>
<reference evidence="2 3" key="1">
    <citation type="submission" date="2017-07" db="EMBL/GenBank/DDBJ databases">
        <title>Complete Genome Sequence of the cosmetic ferment Vitreoscilla filiformis (ATCC15551).</title>
        <authorList>
            <person name="Contreras S."/>
            <person name="Sagory-Zalkind P."/>
            <person name="Blanquart H."/>
            <person name="Iltis A."/>
            <person name="Morand S.C."/>
        </authorList>
    </citation>
    <scope>NUCLEOTIDE SEQUENCE [LARGE SCALE GENOMIC DNA]</scope>
    <source>
        <strain evidence="2 3">ATCC 15551</strain>
    </source>
</reference>
<dbReference type="EMBL" id="CP022423">
    <property type="protein sequence ID" value="ASM78245.1"/>
    <property type="molecule type" value="Genomic_DNA"/>
</dbReference>
<dbReference type="NCBIfam" id="TIGR02532">
    <property type="entry name" value="IV_pilin_GFxxxE"/>
    <property type="match status" value="1"/>
</dbReference>
<proteinExistence type="predicted"/>
<dbReference type="KEGG" id="vff:VITFI_CDS2467"/>
<gene>
    <name evidence="2" type="ORF">VITFI_CDS2467</name>
</gene>
<evidence type="ECO:0008006" key="4">
    <source>
        <dbReference type="Google" id="ProtNLM"/>
    </source>
</evidence>
<evidence type="ECO:0000313" key="3">
    <source>
        <dbReference type="Proteomes" id="UP000199729"/>
    </source>
</evidence>
<name>A0A221KH03_VITFI</name>
<evidence type="ECO:0000256" key="1">
    <source>
        <dbReference type="SAM" id="Phobius"/>
    </source>
</evidence>
<dbReference type="Pfam" id="PF07963">
    <property type="entry name" value="N_methyl"/>
    <property type="match status" value="1"/>
</dbReference>
<accession>A0A221KH03</accession>
<feature type="transmembrane region" description="Helical" evidence="1">
    <location>
        <begin position="12"/>
        <end position="37"/>
    </location>
</feature>
<protein>
    <recommendedName>
        <fullName evidence="4">Pilus assembly protein PilW</fullName>
    </recommendedName>
</protein>
<dbReference type="InterPro" id="IPR012902">
    <property type="entry name" value="N_methyl_site"/>
</dbReference>
<keyword evidence="1" id="KW-1133">Transmembrane helix</keyword>
<dbReference type="AlphaFoldDB" id="A0A221KH03"/>
<dbReference type="PROSITE" id="PS00409">
    <property type="entry name" value="PROKAR_NTER_METHYL"/>
    <property type="match status" value="1"/>
</dbReference>
<sequence length="393" mass="41720">MMQAPPRSAQRGMTLVELLVAIVISLFISLSILVLLAGSEGRNRVSNGLNTIEQTSSLSSFMMDQWVRSAGSGLTVESGTFYGCTLYAKNSTGQTLPRTAALPDPFAHINPHEAYQFPLAPVLIFPGVSSGTNTPSDTLMVMGAAANHAGIPSSLTSAPGEDHLNVHNAYALTASQLVLIADINSSNCMVTQISSSHTDATATTVPLNGDFHASHIDTLNLADFSKDSIALPLGIPSTGTAPQMMLLGVGSNKTLYSYDLLQMSGGDDALQARASGILEMHAIYGVDTTNDGKQDGWVSASTGEFATTAILANSQLSTKLKRIKSVRVALVLQMDEVSSSRQGMVSAPSLTIFPDLAAQGLSITRTLTDDERRYRYRVVDTTLVLRNTHMLTP</sequence>